<evidence type="ECO:0000313" key="2">
    <source>
        <dbReference type="EMBL" id="OEU14021.1"/>
    </source>
</evidence>
<dbReference type="EMBL" id="KV784361">
    <property type="protein sequence ID" value="OEU14021.1"/>
    <property type="molecule type" value="Genomic_DNA"/>
</dbReference>
<reference evidence="2 3" key="1">
    <citation type="submission" date="2016-09" db="EMBL/GenBank/DDBJ databases">
        <title>Extensive genetic diversity and differential bi-allelic expression allows diatom success in the polar Southern Ocean.</title>
        <authorList>
            <consortium name="DOE Joint Genome Institute"/>
            <person name="Mock T."/>
            <person name="Otillar R.P."/>
            <person name="Strauss J."/>
            <person name="Dupont C."/>
            <person name="Frickenhaus S."/>
            <person name="Maumus F."/>
            <person name="Mcmullan M."/>
            <person name="Sanges R."/>
            <person name="Schmutz J."/>
            <person name="Toseland A."/>
            <person name="Valas R."/>
            <person name="Veluchamy A."/>
            <person name="Ward B.J."/>
            <person name="Allen A."/>
            <person name="Barry K."/>
            <person name="Falciatore A."/>
            <person name="Ferrante M."/>
            <person name="Fortunato A.E."/>
            <person name="Gloeckner G."/>
            <person name="Gruber A."/>
            <person name="Hipkin R."/>
            <person name="Janech M."/>
            <person name="Kroth P."/>
            <person name="Leese F."/>
            <person name="Lindquist E."/>
            <person name="Lyon B.R."/>
            <person name="Martin J."/>
            <person name="Mayer C."/>
            <person name="Parker M."/>
            <person name="Quesneville H."/>
            <person name="Raymond J."/>
            <person name="Uhlig C."/>
            <person name="Valentin K.U."/>
            <person name="Worden A.Z."/>
            <person name="Armbrust E.V."/>
            <person name="Bowler C."/>
            <person name="Green B."/>
            <person name="Moulton V."/>
            <person name="Van Oosterhout C."/>
            <person name="Grigoriev I."/>
        </authorList>
    </citation>
    <scope>NUCLEOTIDE SEQUENCE [LARGE SCALE GENOMIC DNA]</scope>
    <source>
        <strain evidence="2 3">CCMP1102</strain>
    </source>
</reference>
<dbReference type="AlphaFoldDB" id="A0A1E7F773"/>
<evidence type="ECO:0000313" key="3">
    <source>
        <dbReference type="Proteomes" id="UP000095751"/>
    </source>
</evidence>
<keyword evidence="3" id="KW-1185">Reference proteome</keyword>
<organism evidence="2 3">
    <name type="scientific">Fragilariopsis cylindrus CCMP1102</name>
    <dbReference type="NCBI Taxonomy" id="635003"/>
    <lineage>
        <taxon>Eukaryota</taxon>
        <taxon>Sar</taxon>
        <taxon>Stramenopiles</taxon>
        <taxon>Ochrophyta</taxon>
        <taxon>Bacillariophyta</taxon>
        <taxon>Bacillariophyceae</taxon>
        <taxon>Bacillariophycidae</taxon>
        <taxon>Bacillariales</taxon>
        <taxon>Bacillariaceae</taxon>
        <taxon>Fragilariopsis</taxon>
    </lineage>
</organism>
<accession>A0A1E7F773</accession>
<gene>
    <name evidence="2" type="ORF">FRACYDRAFT_242374</name>
</gene>
<feature type="region of interest" description="Disordered" evidence="1">
    <location>
        <begin position="54"/>
        <end position="84"/>
    </location>
</feature>
<sequence length="209" mass="22712">MISVKAASRQRMTMLSSRLQRSCLLGKSSRSHQQQQQQQHRLSSSLYNINAVGGRISKSSTNTNRRSLSSSSSSPAPPSSKPLSAGEQHRIIWFHLYPFWYSMNAVGRGDVLTGGSSGSGENGEEEDPLAQLKAEAQEALDHRNKVESEGGGSGSGGRMTPDEIRALESGAVLGADMTALEEEANRNILGLNTSKDGEKKKKPWYRFGF</sequence>
<feature type="region of interest" description="Disordered" evidence="1">
    <location>
        <begin position="141"/>
        <end position="163"/>
    </location>
</feature>
<protein>
    <submittedName>
        <fullName evidence="2">Uncharacterized protein</fullName>
    </submittedName>
</protein>
<name>A0A1E7F773_9STRA</name>
<proteinExistence type="predicted"/>
<dbReference type="KEGG" id="fcy:FRACYDRAFT_242374"/>
<evidence type="ECO:0000256" key="1">
    <source>
        <dbReference type="SAM" id="MobiDB-lite"/>
    </source>
</evidence>
<dbReference type="Proteomes" id="UP000095751">
    <property type="component" value="Unassembled WGS sequence"/>
</dbReference>
<feature type="compositionally biased region" description="Low complexity" evidence="1">
    <location>
        <begin position="57"/>
        <end position="74"/>
    </location>
</feature>
<dbReference type="InParanoid" id="A0A1E7F773"/>